<feature type="non-terminal residue" evidence="1">
    <location>
        <position position="1"/>
    </location>
</feature>
<dbReference type="EMBL" id="CADCTZ010001463">
    <property type="protein sequence ID" value="CAA9399348.1"/>
    <property type="molecule type" value="Genomic_DNA"/>
</dbReference>
<evidence type="ECO:0000313" key="1">
    <source>
        <dbReference type="EMBL" id="CAA9399348.1"/>
    </source>
</evidence>
<name>A0A6J4NWC9_9CYAN</name>
<proteinExistence type="predicted"/>
<feature type="non-terminal residue" evidence="1">
    <location>
        <position position="19"/>
    </location>
</feature>
<accession>A0A6J4NWC9</accession>
<dbReference type="AlphaFoldDB" id="A0A6J4NWC9"/>
<protein>
    <submittedName>
        <fullName evidence="1">Uncharacterized protein</fullName>
    </submittedName>
</protein>
<organism evidence="1">
    <name type="scientific">uncultured Microcoleus sp</name>
    <dbReference type="NCBI Taxonomy" id="259945"/>
    <lineage>
        <taxon>Bacteria</taxon>
        <taxon>Bacillati</taxon>
        <taxon>Cyanobacteriota</taxon>
        <taxon>Cyanophyceae</taxon>
        <taxon>Oscillatoriophycideae</taxon>
        <taxon>Oscillatoriales</taxon>
        <taxon>Microcoleaceae</taxon>
        <taxon>Microcoleus</taxon>
        <taxon>environmental samples</taxon>
    </lineage>
</organism>
<sequence>AVENVGTHWRCCRAVVSSF</sequence>
<reference evidence="1" key="1">
    <citation type="submission" date="2020-02" db="EMBL/GenBank/DDBJ databases">
        <authorList>
            <person name="Meier V. D."/>
        </authorList>
    </citation>
    <scope>NUCLEOTIDE SEQUENCE</scope>
    <source>
        <strain evidence="1">AVDCRST_MAG84</strain>
    </source>
</reference>
<gene>
    <name evidence="1" type="ORF">AVDCRST_MAG84-6034</name>
</gene>